<keyword evidence="11 15" id="KW-0067">ATP-binding</keyword>
<evidence type="ECO:0000256" key="13">
    <source>
        <dbReference type="ARBA" id="ARBA00047880"/>
    </source>
</evidence>
<evidence type="ECO:0000256" key="8">
    <source>
        <dbReference type="ARBA" id="ARBA00022741"/>
    </source>
</evidence>
<dbReference type="eggNOG" id="COG0196">
    <property type="taxonomic scope" value="Bacteria"/>
</dbReference>
<keyword evidence="10 15" id="KW-0274">FAD</keyword>
<dbReference type="GO" id="GO:0006747">
    <property type="term" value="P:FAD biosynthetic process"/>
    <property type="evidence" value="ECO:0007669"/>
    <property type="project" value="UniProtKB-UniRule"/>
</dbReference>
<evidence type="ECO:0000256" key="1">
    <source>
        <dbReference type="ARBA" id="ARBA00002121"/>
    </source>
</evidence>
<keyword evidence="4 15" id="KW-0285">Flavoprotein</keyword>
<dbReference type="GO" id="GO:0009231">
    <property type="term" value="P:riboflavin biosynthetic process"/>
    <property type="evidence" value="ECO:0007669"/>
    <property type="project" value="InterPro"/>
</dbReference>
<proteinExistence type="inferred from homology"/>
<dbReference type="GO" id="GO:0005524">
    <property type="term" value="F:ATP binding"/>
    <property type="evidence" value="ECO:0007669"/>
    <property type="project" value="UniProtKB-UniRule"/>
</dbReference>
<dbReference type="SUPFAM" id="SSF52374">
    <property type="entry name" value="Nucleotidylyl transferase"/>
    <property type="match status" value="1"/>
</dbReference>
<keyword evidence="18" id="KW-1185">Reference proteome</keyword>
<dbReference type="InterPro" id="IPR023468">
    <property type="entry name" value="Riboflavin_kinase"/>
</dbReference>
<dbReference type="EMBL" id="AONC01000009">
    <property type="protein sequence ID" value="EXJ16644.1"/>
    <property type="molecule type" value="Genomic_DNA"/>
</dbReference>
<comment type="similarity">
    <text evidence="15">Belongs to the ribF family.</text>
</comment>
<evidence type="ECO:0000256" key="10">
    <source>
        <dbReference type="ARBA" id="ARBA00022827"/>
    </source>
</evidence>
<dbReference type="CDD" id="cd02064">
    <property type="entry name" value="FAD_synthetase_N"/>
    <property type="match status" value="1"/>
</dbReference>
<evidence type="ECO:0000256" key="12">
    <source>
        <dbReference type="ARBA" id="ARBA00023268"/>
    </source>
</evidence>
<comment type="pathway">
    <text evidence="3 15">Cofactor biosynthesis; FMN biosynthesis; FMN from riboflavin (ATP route): step 1/1.</text>
</comment>
<keyword evidence="6 15" id="KW-0808">Transferase</keyword>
<dbReference type="EC" id="2.7.1.26" evidence="15"/>
<evidence type="ECO:0000256" key="9">
    <source>
        <dbReference type="ARBA" id="ARBA00022777"/>
    </source>
</evidence>
<evidence type="ECO:0000256" key="15">
    <source>
        <dbReference type="PIRNR" id="PIRNR004491"/>
    </source>
</evidence>
<evidence type="ECO:0000256" key="7">
    <source>
        <dbReference type="ARBA" id="ARBA00022695"/>
    </source>
</evidence>
<dbReference type="Gene3D" id="2.40.30.30">
    <property type="entry name" value="Riboflavin kinase-like"/>
    <property type="match status" value="1"/>
</dbReference>
<keyword evidence="5 15" id="KW-0288">FMN</keyword>
<comment type="function">
    <text evidence="1">Catalyzes the phosphorylation of riboflavin to FMN followed by the adenylation of FMN to FAD.</text>
</comment>
<feature type="domain" description="Riboflavin kinase" evidence="16">
    <location>
        <begin position="182"/>
        <end position="306"/>
    </location>
</feature>
<evidence type="ECO:0000256" key="3">
    <source>
        <dbReference type="ARBA" id="ARBA00005201"/>
    </source>
</evidence>
<keyword evidence="7 15" id="KW-0548">Nucleotidyltransferase</keyword>
<comment type="pathway">
    <text evidence="2 15">Cofactor biosynthesis; FAD biosynthesis; FAD from FMN: step 1/1.</text>
</comment>
<dbReference type="InterPro" id="IPR015865">
    <property type="entry name" value="Riboflavin_kinase_bac/euk"/>
</dbReference>
<dbReference type="Pfam" id="PF01687">
    <property type="entry name" value="Flavokinase"/>
    <property type="match status" value="1"/>
</dbReference>
<dbReference type="SUPFAM" id="SSF82114">
    <property type="entry name" value="Riboflavin kinase-like"/>
    <property type="match status" value="1"/>
</dbReference>
<dbReference type="InterPro" id="IPR014729">
    <property type="entry name" value="Rossmann-like_a/b/a_fold"/>
</dbReference>
<dbReference type="Gene3D" id="3.40.50.620">
    <property type="entry name" value="HUPs"/>
    <property type="match status" value="1"/>
</dbReference>
<dbReference type="GO" id="GO:0009398">
    <property type="term" value="P:FMN biosynthetic process"/>
    <property type="evidence" value="ECO:0007669"/>
    <property type="project" value="UniProtKB-UniRule"/>
</dbReference>
<keyword evidence="8 15" id="KW-0547">Nucleotide-binding</keyword>
<dbReference type="AlphaFoldDB" id="W9VB32"/>
<reference evidence="17 18" key="1">
    <citation type="submission" date="2012-11" db="EMBL/GenBank/DDBJ databases">
        <title>Genome assembly of Thiorhodococcus sp. AK35.</title>
        <authorList>
            <person name="Nupur N."/>
            <person name="Khatri I."/>
            <person name="Subramanian S."/>
            <person name="Pinnaka A."/>
        </authorList>
    </citation>
    <scope>NUCLEOTIDE SEQUENCE [LARGE SCALE GENOMIC DNA]</scope>
    <source>
        <strain evidence="17 18">AK35</strain>
    </source>
</reference>
<dbReference type="NCBIfam" id="NF004163">
    <property type="entry name" value="PRK05627.1-6"/>
    <property type="match status" value="1"/>
</dbReference>
<evidence type="ECO:0000313" key="18">
    <source>
        <dbReference type="Proteomes" id="UP000019460"/>
    </source>
</evidence>
<evidence type="ECO:0000256" key="11">
    <source>
        <dbReference type="ARBA" id="ARBA00022840"/>
    </source>
</evidence>
<dbReference type="SMART" id="SM00904">
    <property type="entry name" value="Flavokinase"/>
    <property type="match status" value="1"/>
</dbReference>
<dbReference type="NCBIfam" id="NF004160">
    <property type="entry name" value="PRK05627.1-3"/>
    <property type="match status" value="1"/>
</dbReference>
<evidence type="ECO:0000256" key="14">
    <source>
        <dbReference type="ARBA" id="ARBA00049494"/>
    </source>
</evidence>
<dbReference type="GO" id="GO:0003919">
    <property type="term" value="F:FMN adenylyltransferase activity"/>
    <property type="evidence" value="ECO:0007669"/>
    <property type="project" value="UniProtKB-UniRule"/>
</dbReference>
<name>W9VB32_9GAMM</name>
<dbReference type="NCBIfam" id="NF004159">
    <property type="entry name" value="PRK05627.1-2"/>
    <property type="match status" value="1"/>
</dbReference>
<comment type="catalytic activity">
    <reaction evidence="14 15">
        <text>FMN + ATP + H(+) = FAD + diphosphate</text>
        <dbReference type="Rhea" id="RHEA:17237"/>
        <dbReference type="ChEBI" id="CHEBI:15378"/>
        <dbReference type="ChEBI" id="CHEBI:30616"/>
        <dbReference type="ChEBI" id="CHEBI:33019"/>
        <dbReference type="ChEBI" id="CHEBI:57692"/>
        <dbReference type="ChEBI" id="CHEBI:58210"/>
        <dbReference type="EC" id="2.7.7.2"/>
    </reaction>
</comment>
<dbReference type="FunFam" id="2.40.30.30:FF:000003">
    <property type="entry name" value="Riboflavin biosynthesis protein"/>
    <property type="match status" value="1"/>
</dbReference>
<dbReference type="Proteomes" id="UP000019460">
    <property type="component" value="Unassembled WGS sequence"/>
</dbReference>
<dbReference type="Pfam" id="PF06574">
    <property type="entry name" value="FAD_syn"/>
    <property type="match status" value="1"/>
</dbReference>
<dbReference type="PANTHER" id="PTHR22749:SF6">
    <property type="entry name" value="RIBOFLAVIN KINASE"/>
    <property type="match status" value="1"/>
</dbReference>
<evidence type="ECO:0000256" key="4">
    <source>
        <dbReference type="ARBA" id="ARBA00022630"/>
    </source>
</evidence>
<evidence type="ECO:0000256" key="2">
    <source>
        <dbReference type="ARBA" id="ARBA00004726"/>
    </source>
</evidence>
<dbReference type="InterPro" id="IPR015864">
    <property type="entry name" value="FAD_synthase"/>
</dbReference>
<evidence type="ECO:0000256" key="6">
    <source>
        <dbReference type="ARBA" id="ARBA00022679"/>
    </source>
</evidence>
<dbReference type="UniPathway" id="UPA00277">
    <property type="reaction ID" value="UER00407"/>
</dbReference>
<keyword evidence="12" id="KW-0511">Multifunctional enzyme</keyword>
<comment type="caution">
    <text evidence="17">The sequence shown here is derived from an EMBL/GenBank/DDBJ whole genome shotgun (WGS) entry which is preliminary data.</text>
</comment>
<dbReference type="PATRIC" id="fig|1249627.3.peg.703"/>
<dbReference type="UniPathway" id="UPA00276">
    <property type="reaction ID" value="UER00406"/>
</dbReference>
<dbReference type="EC" id="2.7.7.2" evidence="15"/>
<evidence type="ECO:0000313" key="17">
    <source>
        <dbReference type="EMBL" id="EXJ16644.1"/>
    </source>
</evidence>
<keyword evidence="9 15" id="KW-0418">Kinase</keyword>
<dbReference type="InterPro" id="IPR023465">
    <property type="entry name" value="Riboflavin_kinase_dom_sf"/>
</dbReference>
<dbReference type="STRING" id="1249627.D779_4197"/>
<evidence type="ECO:0000259" key="16">
    <source>
        <dbReference type="SMART" id="SM00904"/>
    </source>
</evidence>
<dbReference type="NCBIfam" id="TIGR00083">
    <property type="entry name" value="ribF"/>
    <property type="match status" value="1"/>
</dbReference>
<dbReference type="InterPro" id="IPR002606">
    <property type="entry name" value="Riboflavin_kinase_bac"/>
</dbReference>
<dbReference type="GO" id="GO:0008531">
    <property type="term" value="F:riboflavin kinase activity"/>
    <property type="evidence" value="ECO:0007669"/>
    <property type="project" value="UniProtKB-UniRule"/>
</dbReference>
<dbReference type="PANTHER" id="PTHR22749">
    <property type="entry name" value="RIBOFLAVIN KINASE/FMN ADENYLYLTRANSFERASE"/>
    <property type="match status" value="1"/>
</dbReference>
<accession>W9VB32</accession>
<dbReference type="PIRSF" id="PIRSF004491">
    <property type="entry name" value="FAD_Synth"/>
    <property type="match status" value="1"/>
</dbReference>
<comment type="catalytic activity">
    <reaction evidence="13 15">
        <text>riboflavin + ATP = FMN + ADP + H(+)</text>
        <dbReference type="Rhea" id="RHEA:14357"/>
        <dbReference type="ChEBI" id="CHEBI:15378"/>
        <dbReference type="ChEBI" id="CHEBI:30616"/>
        <dbReference type="ChEBI" id="CHEBI:57986"/>
        <dbReference type="ChEBI" id="CHEBI:58210"/>
        <dbReference type="ChEBI" id="CHEBI:456216"/>
        <dbReference type="EC" id="2.7.1.26"/>
    </reaction>
</comment>
<dbReference type="FunFam" id="3.40.50.620:FF:000021">
    <property type="entry name" value="Riboflavin biosynthesis protein"/>
    <property type="match status" value="1"/>
</dbReference>
<evidence type="ECO:0000256" key="5">
    <source>
        <dbReference type="ARBA" id="ARBA00022643"/>
    </source>
</evidence>
<gene>
    <name evidence="17" type="ORF">D779_4197</name>
</gene>
<sequence length="309" mass="34580">MHNLRPADRGCVATIGNFDGVHLGHRAVFRRLLARGREMGLPATVIIFEPQPMEFFAPAAAPARLTRLREKLAAIRDDGIERVMLLEFGPRLATMDARDFVQRLLLDGLGVEFLLVGDDFRFGHGRAGDYELLREMGEQAQDNGQGFEVANLHTIVHGEERISSTRVRDALARGDLMQAQHLLGRPYRIRGRVAHGDKRGRSIGFPTANIDLHRRVSPVSGVFAVTVEGIEGSPWPGVANIGSRPTVDGRGDRLEVHLFDFDRQIYGQHLSVEFKLKLRDEKRFESFAALKEQIQRDAATARDFLNSTN</sequence>
<organism evidence="17 18">
    <name type="scientific">Imhoffiella purpurea</name>
    <dbReference type="NCBI Taxonomy" id="1249627"/>
    <lineage>
        <taxon>Bacteria</taxon>
        <taxon>Pseudomonadati</taxon>
        <taxon>Pseudomonadota</taxon>
        <taxon>Gammaproteobacteria</taxon>
        <taxon>Chromatiales</taxon>
        <taxon>Chromatiaceae</taxon>
        <taxon>Imhoffiella</taxon>
    </lineage>
</organism>
<protein>
    <recommendedName>
        <fullName evidence="15">Riboflavin biosynthesis protein</fullName>
    </recommendedName>
    <domain>
        <recommendedName>
            <fullName evidence="15">Riboflavin kinase</fullName>
            <ecNumber evidence="15">2.7.1.26</ecNumber>
        </recommendedName>
        <alternativeName>
            <fullName evidence="15">Flavokinase</fullName>
        </alternativeName>
    </domain>
    <domain>
        <recommendedName>
            <fullName evidence="15">FMN adenylyltransferase</fullName>
            <ecNumber evidence="15">2.7.7.2</ecNumber>
        </recommendedName>
        <alternativeName>
            <fullName evidence="15">FAD pyrophosphorylase</fullName>
        </alternativeName>
        <alternativeName>
            <fullName evidence="15">FAD synthase</fullName>
        </alternativeName>
    </domain>
</protein>